<evidence type="ECO:0000313" key="1">
    <source>
        <dbReference type="EMBL" id="QEX22753.1"/>
    </source>
</evidence>
<dbReference type="KEGG" id="hadh:FRZ61_26850"/>
<dbReference type="OrthoDB" id="4775096at2"/>
<organism evidence="1 2">
    <name type="scientific">Hypericibacter adhaerens</name>
    <dbReference type="NCBI Taxonomy" id="2602016"/>
    <lineage>
        <taxon>Bacteria</taxon>
        <taxon>Pseudomonadati</taxon>
        <taxon>Pseudomonadota</taxon>
        <taxon>Alphaproteobacteria</taxon>
        <taxon>Rhodospirillales</taxon>
        <taxon>Dongiaceae</taxon>
        <taxon>Hypericibacter</taxon>
    </lineage>
</organism>
<keyword evidence="2" id="KW-1185">Reference proteome</keyword>
<dbReference type="RefSeq" id="WP_151118206.1">
    <property type="nucleotide sequence ID" value="NZ_CP042582.1"/>
</dbReference>
<evidence type="ECO:0008006" key="3">
    <source>
        <dbReference type="Google" id="ProtNLM"/>
    </source>
</evidence>
<dbReference type="Proteomes" id="UP000325797">
    <property type="component" value="Chromosome"/>
</dbReference>
<reference evidence="1 2" key="1">
    <citation type="submission" date="2019-08" db="EMBL/GenBank/DDBJ databases">
        <title>Hyperibacter terrae gen. nov., sp. nov. and Hyperibacter viscosus sp. nov., two new members in the family Rhodospirillaceae isolated from the rhizosphere of Hypericum perforatum.</title>
        <authorList>
            <person name="Noviana Z."/>
        </authorList>
    </citation>
    <scope>NUCLEOTIDE SEQUENCE [LARGE SCALE GENOMIC DNA]</scope>
    <source>
        <strain evidence="1 2">R5959</strain>
    </source>
</reference>
<dbReference type="EMBL" id="CP042582">
    <property type="protein sequence ID" value="QEX22753.1"/>
    <property type="molecule type" value="Genomic_DNA"/>
</dbReference>
<evidence type="ECO:0000313" key="2">
    <source>
        <dbReference type="Proteomes" id="UP000325797"/>
    </source>
</evidence>
<gene>
    <name evidence="1" type="ORF">FRZ61_26850</name>
</gene>
<proteinExistence type="predicted"/>
<accession>A0A5J6N171</accession>
<name>A0A5J6N171_9PROT</name>
<dbReference type="AlphaFoldDB" id="A0A5J6N171"/>
<sequence length="127" mass="14319">MALLKIDDFRAAAERDLEFVRETRYLNGAVKVGIADDVHVLHFKEGKLTQITGDSVPDDQCKIVVRGTRDHWTNMLAAKPKPFYQCLQSTAVKHGLKLSVTNETFAYLPALNRMMSLMRDVANRGAR</sequence>
<protein>
    <recommendedName>
        <fullName evidence="3">SCP2 domain-containing protein</fullName>
    </recommendedName>
</protein>